<dbReference type="PANTHER" id="PTHR46017:SF1">
    <property type="entry name" value="ALPHA-MANNOSIDASE 2C1"/>
    <property type="match status" value="1"/>
</dbReference>
<evidence type="ECO:0000256" key="1">
    <source>
        <dbReference type="ARBA" id="ARBA00022801"/>
    </source>
</evidence>
<keyword evidence="2" id="KW-0326">Glycosidase</keyword>
<reference evidence="4" key="1">
    <citation type="submission" date="2020-10" db="EMBL/GenBank/DDBJ databases">
        <authorList>
            <person name="Gilroy R."/>
        </authorList>
    </citation>
    <scope>NUCLEOTIDE SEQUENCE</scope>
    <source>
        <strain evidence="4">13361</strain>
    </source>
</reference>
<dbReference type="SMART" id="SM00872">
    <property type="entry name" value="Alpha-mann_mid"/>
    <property type="match status" value="1"/>
</dbReference>
<dbReference type="SUPFAM" id="SSF88713">
    <property type="entry name" value="Glycoside hydrolase/deacetylase"/>
    <property type="match status" value="1"/>
</dbReference>
<dbReference type="InterPro" id="IPR028995">
    <property type="entry name" value="Glyco_hydro_57/38_cen_sf"/>
</dbReference>
<organism evidence="4 5">
    <name type="scientific">Candidatus Faecousia excrementigallinarum</name>
    <dbReference type="NCBI Taxonomy" id="2840806"/>
    <lineage>
        <taxon>Bacteria</taxon>
        <taxon>Bacillati</taxon>
        <taxon>Bacillota</taxon>
        <taxon>Clostridia</taxon>
        <taxon>Eubacteriales</taxon>
        <taxon>Oscillospiraceae</taxon>
        <taxon>Faecousia</taxon>
    </lineage>
</organism>
<dbReference type="PANTHER" id="PTHR46017">
    <property type="entry name" value="ALPHA-MANNOSIDASE 2C1"/>
    <property type="match status" value="1"/>
</dbReference>
<dbReference type="InterPro" id="IPR000602">
    <property type="entry name" value="Glyco_hydro_38_N"/>
</dbReference>
<dbReference type="Pfam" id="PF01074">
    <property type="entry name" value="Glyco_hydro_38N"/>
    <property type="match status" value="1"/>
</dbReference>
<sequence length="642" mass="72864">MLHFDIMDPRWRILHTIGELEANIPRHLRDLTPLPFQRYRQTGVNTYELLEDGVLETGQLWNETDTYRITLAEPVLSQWEGEDVYLELDMGGELEVYVDGIPMGSIDPEHPYVCVARKARAGEVLHLEISATRHIHNLVRSRRAFGHRYPAQILERAVLCTHDRVLEAYCMLGRVLLGLIASGDLPEETNRQLEALLKRELYRVDVHGACNARDSLLALRRGLEELHMPELYGTSLAMAHSHLDLAFKWGWADTVRKIERTLSNTCSLLEAGHSFSYIQSQTVILETLQKTYPELFRRVQKQIAAGNIQPVGDLYCEFDANMASGESIIRHILYGKAYCRDTLQTQSRVCYLPDTFGFSGILPQILTQAGYHAFVTSKLTMNDTNPFPYSRFLWQGIDGSRIPSHLLVGTYGGNFDIPRLRQGSGDFREQGYEEHIYQYGAGDGGGGVSEGMLLELETIRQLPGISQVKHTNLEDAMALLCRGQDIWPTWAGELYLEAHRGVYTSQGLIKQGNRRSERLWREGEITAVMAAEAEGTWAHYPDFQAPGKAVLFHQFHDILAGSLVRSAVEDALENYQQIESQLSGYIARNLSQILSPTEHLTLWNTLGHPRQGVVRLSREWMGKTSSFWGKSWKSRLWRTALP</sequence>
<feature type="domain" description="Glycoside hydrolase family 38 central" evidence="3">
    <location>
        <begin position="497"/>
        <end position="575"/>
    </location>
</feature>
<name>A0A9D0Z4N3_9FIRM</name>
<dbReference type="Proteomes" id="UP000886796">
    <property type="component" value="Unassembled WGS sequence"/>
</dbReference>
<dbReference type="GO" id="GO:0009313">
    <property type="term" value="P:oligosaccharide catabolic process"/>
    <property type="evidence" value="ECO:0007669"/>
    <property type="project" value="TreeGrafter"/>
</dbReference>
<dbReference type="InterPro" id="IPR011330">
    <property type="entry name" value="Glyco_hydro/deAcase_b/a-brl"/>
</dbReference>
<accession>A0A9D0Z4N3</accession>
<dbReference type="InterPro" id="IPR037094">
    <property type="entry name" value="Glyco_hydro_38_cen_sf"/>
</dbReference>
<proteinExistence type="predicted"/>
<protein>
    <recommendedName>
        <fullName evidence="3">Glycoside hydrolase family 38 central domain-containing protein</fullName>
    </recommendedName>
</protein>
<dbReference type="GO" id="GO:0004559">
    <property type="term" value="F:alpha-mannosidase activity"/>
    <property type="evidence" value="ECO:0007669"/>
    <property type="project" value="InterPro"/>
</dbReference>
<evidence type="ECO:0000259" key="3">
    <source>
        <dbReference type="SMART" id="SM00872"/>
    </source>
</evidence>
<dbReference type="Gene3D" id="3.20.110.10">
    <property type="entry name" value="Glycoside hydrolase 38, N terminal domain"/>
    <property type="match status" value="1"/>
</dbReference>
<reference evidence="4" key="2">
    <citation type="journal article" date="2021" name="PeerJ">
        <title>Extensive microbial diversity within the chicken gut microbiome revealed by metagenomics and culture.</title>
        <authorList>
            <person name="Gilroy R."/>
            <person name="Ravi A."/>
            <person name="Getino M."/>
            <person name="Pursley I."/>
            <person name="Horton D.L."/>
            <person name="Alikhan N.F."/>
            <person name="Baker D."/>
            <person name="Gharbi K."/>
            <person name="Hall N."/>
            <person name="Watson M."/>
            <person name="Adriaenssens E.M."/>
            <person name="Foster-Nyarko E."/>
            <person name="Jarju S."/>
            <person name="Secka A."/>
            <person name="Antonio M."/>
            <person name="Oren A."/>
            <person name="Chaudhuri R.R."/>
            <person name="La Ragione R."/>
            <person name="Hildebrand F."/>
            <person name="Pallen M.J."/>
        </authorList>
    </citation>
    <scope>NUCLEOTIDE SEQUENCE</scope>
    <source>
        <strain evidence="4">13361</strain>
    </source>
</reference>
<evidence type="ECO:0000313" key="5">
    <source>
        <dbReference type="Proteomes" id="UP000886796"/>
    </source>
</evidence>
<evidence type="ECO:0000313" key="4">
    <source>
        <dbReference type="EMBL" id="HIQ67860.1"/>
    </source>
</evidence>
<evidence type="ECO:0000256" key="2">
    <source>
        <dbReference type="ARBA" id="ARBA00023295"/>
    </source>
</evidence>
<dbReference type="EMBL" id="DVFK01000071">
    <property type="protein sequence ID" value="HIQ67860.1"/>
    <property type="molecule type" value="Genomic_DNA"/>
</dbReference>
<dbReference type="Gene3D" id="1.20.1270.50">
    <property type="entry name" value="Glycoside hydrolase family 38, central domain"/>
    <property type="match status" value="1"/>
</dbReference>
<dbReference type="AlphaFoldDB" id="A0A9D0Z4N3"/>
<dbReference type="SUPFAM" id="SSF88688">
    <property type="entry name" value="Families 57/38 glycoside transferase middle domain"/>
    <property type="match status" value="1"/>
</dbReference>
<gene>
    <name evidence="4" type="ORF">IAB74_05070</name>
</gene>
<keyword evidence="1" id="KW-0378">Hydrolase</keyword>
<dbReference type="InterPro" id="IPR015341">
    <property type="entry name" value="Glyco_hydro_38_cen"/>
</dbReference>
<dbReference type="InterPro" id="IPR027291">
    <property type="entry name" value="Glyco_hydro_38_N_sf"/>
</dbReference>
<dbReference type="Pfam" id="PF09261">
    <property type="entry name" value="Alpha-mann_mid"/>
    <property type="match status" value="1"/>
</dbReference>
<dbReference type="GO" id="GO:0006013">
    <property type="term" value="P:mannose metabolic process"/>
    <property type="evidence" value="ECO:0007669"/>
    <property type="project" value="InterPro"/>
</dbReference>
<comment type="caution">
    <text evidence="4">The sequence shown here is derived from an EMBL/GenBank/DDBJ whole genome shotgun (WGS) entry which is preliminary data.</text>
</comment>